<protein>
    <recommendedName>
        <fullName evidence="3">Nucleotidyl transferase AbiEii/AbiGii toxin family protein</fullName>
    </recommendedName>
</protein>
<dbReference type="InterPro" id="IPR014942">
    <property type="entry name" value="AbiEii"/>
</dbReference>
<dbReference type="AlphaFoldDB" id="A0A0B7IV19"/>
<dbReference type="EMBL" id="CDOL01000247">
    <property type="protein sequence ID" value="CEN53778.1"/>
    <property type="molecule type" value="Genomic_DNA"/>
</dbReference>
<dbReference type="Proteomes" id="UP000038200">
    <property type="component" value="Unassembled WGS sequence"/>
</dbReference>
<reference evidence="1 2" key="1">
    <citation type="submission" date="2015-01" db="EMBL/GenBank/DDBJ databases">
        <authorList>
            <person name="Xiang T."/>
            <person name="Song Y."/>
            <person name="Huang L."/>
            <person name="Wang B."/>
            <person name="Wu P."/>
        </authorList>
    </citation>
    <scope>NUCLEOTIDE SEQUENCE [LARGE SCALE GENOMIC DNA]</scope>
    <source>
        <strain evidence="1 2">CcD93</strain>
    </source>
</reference>
<evidence type="ECO:0008006" key="3">
    <source>
        <dbReference type="Google" id="ProtNLM"/>
    </source>
</evidence>
<gene>
    <name evidence="1" type="ORF">CCAND93_570002</name>
</gene>
<dbReference type="OrthoDB" id="8683379at2"/>
<name>A0A0B7IV19_9FLAO</name>
<sequence>MSLSIDEIKIQTLKALMSDQELMYGLVLKGGNALHLAYDISNRGSIDIDFSIKGSFSQEEYARLKSKFDALLNDQFSTKQIVAYDVHFYEKPKQGKVPNWLGYCLEFKLVARELFDTHGNDIDKIRRESIKINGQSTKYKVDISAFEYVEGSSQKEIDGVLLNVYSPEMIVVEKLRALCQSMDAYKNIVPSSNTKQRARDIYDIEIIRSNFKSLNITKELIENIFEAKSVPVKFLGNIHTLREQNRQGWDTVIATVSPSEKLLSYDDYFDRLQEFVNFINTKILN</sequence>
<dbReference type="RefSeq" id="WP_042008860.1">
    <property type="nucleotide sequence ID" value="NZ_CDOL01000247.1"/>
</dbReference>
<organism evidence="1 2">
    <name type="scientific">Capnocytophaga canis</name>
    <dbReference type="NCBI Taxonomy" id="1848903"/>
    <lineage>
        <taxon>Bacteria</taxon>
        <taxon>Pseudomonadati</taxon>
        <taxon>Bacteroidota</taxon>
        <taxon>Flavobacteriia</taxon>
        <taxon>Flavobacteriales</taxon>
        <taxon>Flavobacteriaceae</taxon>
        <taxon>Capnocytophaga</taxon>
    </lineage>
</organism>
<evidence type="ECO:0000313" key="1">
    <source>
        <dbReference type="EMBL" id="CEN53778.1"/>
    </source>
</evidence>
<proteinExistence type="predicted"/>
<dbReference type="Gene3D" id="3.10.450.620">
    <property type="entry name" value="JHP933, nucleotidyltransferase-like core domain"/>
    <property type="match status" value="1"/>
</dbReference>
<accession>A0A0B7IV19</accession>
<dbReference type="Pfam" id="PF08843">
    <property type="entry name" value="AbiEii"/>
    <property type="match status" value="1"/>
</dbReference>
<evidence type="ECO:0000313" key="2">
    <source>
        <dbReference type="Proteomes" id="UP000038200"/>
    </source>
</evidence>